<reference evidence="2" key="1">
    <citation type="journal article" date="2019" name="Int. J. Syst. Evol. Microbiol.">
        <title>The Global Catalogue of Microorganisms (GCM) 10K type strain sequencing project: providing services to taxonomists for standard genome sequencing and annotation.</title>
        <authorList>
            <consortium name="The Broad Institute Genomics Platform"/>
            <consortium name="The Broad Institute Genome Sequencing Center for Infectious Disease"/>
            <person name="Wu L."/>
            <person name="Ma J."/>
        </authorList>
    </citation>
    <scope>NUCLEOTIDE SEQUENCE [LARGE SCALE GENOMIC DNA]</scope>
    <source>
        <strain evidence="2">KCTC 12907</strain>
    </source>
</reference>
<dbReference type="Proteomes" id="UP001596378">
    <property type="component" value="Unassembled WGS sequence"/>
</dbReference>
<gene>
    <name evidence="1" type="ORF">ACFQMJ_18850</name>
</gene>
<comment type="caution">
    <text evidence="1">The sequence shown here is derived from an EMBL/GenBank/DDBJ whole genome shotgun (WGS) entry which is preliminary data.</text>
</comment>
<evidence type="ECO:0000313" key="1">
    <source>
        <dbReference type="EMBL" id="MFC7150595.1"/>
    </source>
</evidence>
<protein>
    <submittedName>
        <fullName evidence="1">Uncharacterized protein</fullName>
    </submittedName>
</protein>
<organism evidence="1 2">
    <name type="scientific">Cohnella cellulosilytica</name>
    <dbReference type="NCBI Taxonomy" id="986710"/>
    <lineage>
        <taxon>Bacteria</taxon>
        <taxon>Bacillati</taxon>
        <taxon>Bacillota</taxon>
        <taxon>Bacilli</taxon>
        <taxon>Bacillales</taxon>
        <taxon>Paenibacillaceae</taxon>
        <taxon>Cohnella</taxon>
    </lineage>
</organism>
<keyword evidence="2" id="KW-1185">Reference proteome</keyword>
<proteinExistence type="predicted"/>
<dbReference type="RefSeq" id="WP_378052982.1">
    <property type="nucleotide sequence ID" value="NZ_JBHMDN010000069.1"/>
</dbReference>
<dbReference type="EMBL" id="JBHTAI010000011">
    <property type="protein sequence ID" value="MFC7150595.1"/>
    <property type="molecule type" value="Genomic_DNA"/>
</dbReference>
<evidence type="ECO:0000313" key="2">
    <source>
        <dbReference type="Proteomes" id="UP001596378"/>
    </source>
</evidence>
<name>A0ABW2FI65_9BACL</name>
<accession>A0ABW2FI65</accession>
<sequence>MTFTISENKKKAIIAFINDHFNKRMSHFPFAKYPTESLDRWREHFAEPKAIGPETLRAALSWRGGFWQRKDAPYAQRQNALSIIKLWPEFAREDATEPARAFGFWTERLPNCPLAFDTAAFLAHLIRPDALELGGHAQAGGDAGPAQGSGAPGRRVRRRLLPGRAAAVHRLLPAKMQSKHGDRARVQLDRFQKAYGNRHALVKLAGKVPPTVEPTVRTLDWEALACKHFAPQQIAGRANADVLFACLLLALDGQQERDVLCSDDGRHG</sequence>